<comment type="caution">
    <text evidence="1">The sequence shown here is derived from an EMBL/GenBank/DDBJ whole genome shotgun (WGS) entry which is preliminary data.</text>
</comment>
<dbReference type="EMBL" id="VIKS01000005">
    <property type="protein sequence ID" value="TQV87976.1"/>
    <property type="molecule type" value="Genomic_DNA"/>
</dbReference>
<accession>A0A545UES2</accession>
<dbReference type="AlphaFoldDB" id="A0A545UES2"/>
<evidence type="ECO:0008006" key="3">
    <source>
        <dbReference type="Google" id="ProtNLM"/>
    </source>
</evidence>
<proteinExistence type="predicted"/>
<dbReference type="SUPFAM" id="SSF47226">
    <property type="entry name" value="Histidine-containing phosphotransfer domain, HPT domain"/>
    <property type="match status" value="1"/>
</dbReference>
<sequence length="118" mass="13556">MKSVLLKNPEYADKLAKIRRQFKTGLIEKEIRLNKLKSKLHIHNKSEMQEVLLEIKTIAHNIVGIANNVGYGDIGKSAKKLQTCCVYFLQNYEEFNPVNYEELRIPLNQLIVAINASD</sequence>
<organism evidence="1 2">
    <name type="scientific">Aliikangiella coralliicola</name>
    <dbReference type="NCBI Taxonomy" id="2592383"/>
    <lineage>
        <taxon>Bacteria</taxon>
        <taxon>Pseudomonadati</taxon>
        <taxon>Pseudomonadota</taxon>
        <taxon>Gammaproteobacteria</taxon>
        <taxon>Oceanospirillales</taxon>
        <taxon>Pleioneaceae</taxon>
        <taxon>Aliikangiella</taxon>
    </lineage>
</organism>
<gene>
    <name evidence="1" type="ORF">FLL46_09175</name>
</gene>
<protein>
    <recommendedName>
        <fullName evidence="3">HPt domain-containing protein</fullName>
    </recommendedName>
</protein>
<dbReference type="Proteomes" id="UP000315439">
    <property type="component" value="Unassembled WGS sequence"/>
</dbReference>
<name>A0A545UES2_9GAMM</name>
<dbReference type="GO" id="GO:0000160">
    <property type="term" value="P:phosphorelay signal transduction system"/>
    <property type="evidence" value="ECO:0007669"/>
    <property type="project" value="InterPro"/>
</dbReference>
<evidence type="ECO:0000313" key="2">
    <source>
        <dbReference type="Proteomes" id="UP000315439"/>
    </source>
</evidence>
<reference evidence="1 2" key="1">
    <citation type="submission" date="2019-07" db="EMBL/GenBank/DDBJ databases">
        <title>Draft genome for Aliikangiella sp. M105.</title>
        <authorList>
            <person name="Wang G."/>
        </authorList>
    </citation>
    <scope>NUCLEOTIDE SEQUENCE [LARGE SCALE GENOMIC DNA]</scope>
    <source>
        <strain evidence="1 2">M105</strain>
    </source>
</reference>
<dbReference type="RefSeq" id="WP_142893217.1">
    <property type="nucleotide sequence ID" value="NZ_ML660163.1"/>
</dbReference>
<keyword evidence="2" id="KW-1185">Reference proteome</keyword>
<dbReference type="InterPro" id="IPR036641">
    <property type="entry name" value="HPT_dom_sf"/>
</dbReference>
<evidence type="ECO:0000313" key="1">
    <source>
        <dbReference type="EMBL" id="TQV87976.1"/>
    </source>
</evidence>